<evidence type="ECO:0000313" key="4">
    <source>
        <dbReference type="Proteomes" id="UP000320593"/>
    </source>
</evidence>
<comment type="caution">
    <text evidence="3">The sequence shown here is derived from an EMBL/GenBank/DDBJ whole genome shotgun (WGS) entry which is preliminary data.</text>
</comment>
<dbReference type="EMBL" id="VLLF01000002">
    <property type="protein sequence ID" value="TWI90486.1"/>
    <property type="molecule type" value="Genomic_DNA"/>
</dbReference>
<evidence type="ECO:0000259" key="2">
    <source>
        <dbReference type="Pfam" id="PF13670"/>
    </source>
</evidence>
<keyword evidence="4" id="KW-1185">Reference proteome</keyword>
<dbReference type="Proteomes" id="UP000320593">
    <property type="component" value="Unassembled WGS sequence"/>
</dbReference>
<proteinExistence type="predicted"/>
<evidence type="ECO:0000313" key="3">
    <source>
        <dbReference type="EMBL" id="TWI90486.1"/>
    </source>
</evidence>
<accession>A0A562TBR4</accession>
<name>A0A562TBR4_9HYPH</name>
<dbReference type="RefSeq" id="WP_145341693.1">
    <property type="nucleotide sequence ID" value="NZ_SMLY01000085.1"/>
</dbReference>
<dbReference type="AlphaFoldDB" id="A0A562TBR4"/>
<dbReference type="Pfam" id="PF13670">
    <property type="entry name" value="PepSY_2"/>
    <property type="match status" value="1"/>
</dbReference>
<feature type="chain" id="PRO_5022011629" evidence="1">
    <location>
        <begin position="29"/>
        <end position="91"/>
    </location>
</feature>
<feature type="signal peptide" evidence="1">
    <location>
        <begin position="1"/>
        <end position="28"/>
    </location>
</feature>
<keyword evidence="1" id="KW-0732">Signal</keyword>
<feature type="domain" description="PepSY" evidence="2">
    <location>
        <begin position="17"/>
        <end position="87"/>
    </location>
</feature>
<organism evidence="3 4">
    <name type="scientific">Roseibium hamelinense</name>
    <dbReference type="NCBI Taxonomy" id="150831"/>
    <lineage>
        <taxon>Bacteria</taxon>
        <taxon>Pseudomonadati</taxon>
        <taxon>Pseudomonadota</taxon>
        <taxon>Alphaproteobacteria</taxon>
        <taxon>Hyphomicrobiales</taxon>
        <taxon>Stappiaceae</taxon>
        <taxon>Roseibium</taxon>
    </lineage>
</organism>
<gene>
    <name evidence="3" type="ORF">JM93_01468</name>
</gene>
<dbReference type="OrthoDB" id="7679536at2"/>
<evidence type="ECO:0000256" key="1">
    <source>
        <dbReference type="SAM" id="SignalP"/>
    </source>
</evidence>
<protein>
    <submittedName>
        <fullName evidence="3">YpeB-like protein with putative protease inhibitory function</fullName>
    </submittedName>
</protein>
<dbReference type="InterPro" id="IPR025711">
    <property type="entry name" value="PepSY"/>
</dbReference>
<reference evidence="3 4" key="1">
    <citation type="submission" date="2019-07" db="EMBL/GenBank/DDBJ databases">
        <title>Genomic Encyclopedia of Archaeal and Bacterial Type Strains, Phase II (KMG-II): from individual species to whole genera.</title>
        <authorList>
            <person name="Goeker M."/>
        </authorList>
    </citation>
    <scope>NUCLEOTIDE SEQUENCE [LARGE SCALE GENOMIC DNA]</scope>
    <source>
        <strain evidence="3 4">ATCC BAA-252</strain>
    </source>
</reference>
<sequence>MKLLARIRSSAAAGVGLTVVMASGPALAFGVGDAVGTTVSEIAEAFEDKGYEIREIDVSSNVVEVEASLEGKRLEFDIDRNTGSVVKVDTD</sequence>